<dbReference type="GO" id="GO:0008610">
    <property type="term" value="P:lipid biosynthetic process"/>
    <property type="evidence" value="ECO:0007669"/>
    <property type="project" value="InterPro"/>
</dbReference>
<name>A0A1D8TW63_9CYAN</name>
<keyword evidence="4" id="KW-0949">S-adenosyl-L-methionine</keyword>
<dbReference type="EMBL" id="CP017599">
    <property type="protein sequence ID" value="AOX01785.1"/>
    <property type="molecule type" value="Genomic_DNA"/>
</dbReference>
<keyword evidence="5" id="KW-0443">Lipid metabolism</keyword>
<dbReference type="InterPro" id="IPR029063">
    <property type="entry name" value="SAM-dependent_MTases_sf"/>
</dbReference>
<gene>
    <name evidence="7" type="ORF">BJP34_22205</name>
</gene>
<dbReference type="InterPro" id="IPR050723">
    <property type="entry name" value="CFA/CMAS"/>
</dbReference>
<keyword evidence="3" id="KW-0808">Transferase</keyword>
<evidence type="ECO:0000256" key="3">
    <source>
        <dbReference type="ARBA" id="ARBA00022679"/>
    </source>
</evidence>
<evidence type="ECO:0000256" key="1">
    <source>
        <dbReference type="ARBA" id="ARBA00010815"/>
    </source>
</evidence>
<dbReference type="KEGG" id="mpro:BJP34_22205"/>
<proteinExistence type="inferred from homology"/>
<dbReference type="RefSeq" id="WP_070394218.1">
    <property type="nucleotide sequence ID" value="NZ_CP017599.1"/>
</dbReference>
<evidence type="ECO:0000256" key="5">
    <source>
        <dbReference type="ARBA" id="ARBA00023098"/>
    </source>
</evidence>
<evidence type="ECO:0000313" key="8">
    <source>
        <dbReference type="Proteomes" id="UP000177870"/>
    </source>
</evidence>
<keyword evidence="2" id="KW-0489">Methyltransferase</keyword>
<dbReference type="GO" id="GO:0032259">
    <property type="term" value="P:methylation"/>
    <property type="evidence" value="ECO:0007669"/>
    <property type="project" value="UniProtKB-KW"/>
</dbReference>
<dbReference type="CDD" id="cd02440">
    <property type="entry name" value="AdoMet_MTases"/>
    <property type="match status" value="1"/>
</dbReference>
<dbReference type="InterPro" id="IPR003333">
    <property type="entry name" value="CMAS"/>
</dbReference>
<dbReference type="GO" id="GO:0008168">
    <property type="term" value="F:methyltransferase activity"/>
    <property type="evidence" value="ECO:0007669"/>
    <property type="project" value="UniProtKB-KW"/>
</dbReference>
<dbReference type="Proteomes" id="UP000177870">
    <property type="component" value="Chromosome"/>
</dbReference>
<dbReference type="STRING" id="1458985.BJP34_22205"/>
<accession>A0A1D8TW63</accession>
<dbReference type="SUPFAM" id="SSF53335">
    <property type="entry name" value="S-adenosyl-L-methionine-dependent methyltransferases"/>
    <property type="match status" value="1"/>
</dbReference>
<dbReference type="Pfam" id="PF02353">
    <property type="entry name" value="CMAS"/>
    <property type="match status" value="1"/>
</dbReference>
<reference evidence="8" key="1">
    <citation type="submission" date="2016-10" db="EMBL/GenBank/DDBJ databases">
        <title>Comparative genomics uncovers the prolific and rare metabolic potential of the cyanobacterial genus Moorea.</title>
        <authorList>
            <person name="Leao T."/>
            <person name="Castelao G."/>
            <person name="Korobeynikov A."/>
            <person name="Monroe E.A."/>
            <person name="Podell S."/>
            <person name="Glukhov E."/>
            <person name="Allen E."/>
            <person name="Gerwick W.H."/>
            <person name="Gerwick L."/>
        </authorList>
    </citation>
    <scope>NUCLEOTIDE SEQUENCE [LARGE SCALE GENOMIC DNA]</scope>
    <source>
        <strain evidence="8">PAL-8-15-08-1</strain>
    </source>
</reference>
<dbReference type="PANTHER" id="PTHR43667">
    <property type="entry name" value="CYCLOPROPANE-FATTY-ACYL-PHOSPHOLIPID SYNTHASE"/>
    <property type="match status" value="1"/>
</dbReference>
<dbReference type="OrthoDB" id="9782855at2"/>
<feature type="active site" evidence="6">
    <location>
        <position position="279"/>
    </location>
</feature>
<dbReference type="AlphaFoldDB" id="A0A1D8TW63"/>
<dbReference type="PIRSF" id="PIRSF003085">
    <property type="entry name" value="CMAS"/>
    <property type="match status" value="1"/>
</dbReference>
<evidence type="ECO:0000256" key="2">
    <source>
        <dbReference type="ARBA" id="ARBA00022603"/>
    </source>
</evidence>
<sequence>MNSVKTINPDGSNQADIIDYKGASAEAIQHHYDAGNDFYRLWLYHSTNAYYSALWEENDTLESAQLRKIDFHINQARARGAKRVLDVGCAWGGTLKRLVEMHNVEHAVGLTLSKAQAEWIESFNQPGIEVNLKSWSDYFPEEPFDAIISIGAFEHFAKLELSQEQKIECYRTFFQRCHEWLKPGGCMSIQTIVYENSRREDFSKFFAEEIFPESDLPRLADIAKATETIFEIVALKNDRGHYERTLKVWLKRLKANRKEAVNLVGEKVVARYEKYLAICMIGFHTGTTNLSRLTLRRIENPRK</sequence>
<protein>
    <submittedName>
        <fullName evidence="7">Cyclopropane-fatty-acyl-phospholipid synthase</fullName>
    </submittedName>
</protein>
<evidence type="ECO:0000256" key="4">
    <source>
        <dbReference type="ARBA" id="ARBA00022691"/>
    </source>
</evidence>
<dbReference type="PANTHER" id="PTHR43667:SF1">
    <property type="entry name" value="CYCLOPROPANE-FATTY-ACYL-PHOSPHOLIPID SYNTHASE"/>
    <property type="match status" value="1"/>
</dbReference>
<dbReference type="Gene3D" id="3.40.50.150">
    <property type="entry name" value="Vaccinia Virus protein VP39"/>
    <property type="match status" value="1"/>
</dbReference>
<evidence type="ECO:0000313" key="7">
    <source>
        <dbReference type="EMBL" id="AOX01785.1"/>
    </source>
</evidence>
<evidence type="ECO:0000256" key="6">
    <source>
        <dbReference type="PIRSR" id="PIRSR003085-1"/>
    </source>
</evidence>
<organism evidence="7 8">
    <name type="scientific">Moorena producens PAL-8-15-08-1</name>
    <dbReference type="NCBI Taxonomy" id="1458985"/>
    <lineage>
        <taxon>Bacteria</taxon>
        <taxon>Bacillati</taxon>
        <taxon>Cyanobacteriota</taxon>
        <taxon>Cyanophyceae</taxon>
        <taxon>Coleofasciculales</taxon>
        <taxon>Coleofasciculaceae</taxon>
        <taxon>Moorena</taxon>
    </lineage>
</organism>
<comment type="similarity">
    <text evidence="1">Belongs to the CFA/CMAS family.</text>
</comment>